<feature type="transmembrane region" description="Helical" evidence="1">
    <location>
        <begin position="128"/>
        <end position="148"/>
    </location>
</feature>
<dbReference type="Pfam" id="PF13630">
    <property type="entry name" value="SdpI"/>
    <property type="match status" value="1"/>
</dbReference>
<evidence type="ECO:0000313" key="4">
    <source>
        <dbReference type="Proteomes" id="UP001442364"/>
    </source>
</evidence>
<dbReference type="PANTHER" id="PTHR37810">
    <property type="entry name" value="IMMUNITY PROTEIN SDPI"/>
    <property type="match status" value="1"/>
</dbReference>
<proteinExistence type="predicted"/>
<dbReference type="Pfam" id="PF07853">
    <property type="entry name" value="DUF1648"/>
    <property type="match status" value="1"/>
</dbReference>
<protein>
    <submittedName>
        <fullName evidence="3">SdpI family protein</fullName>
    </submittedName>
</protein>
<feature type="domain" description="DUF1648" evidence="2">
    <location>
        <begin position="31"/>
        <end position="75"/>
    </location>
</feature>
<evidence type="ECO:0000313" key="3">
    <source>
        <dbReference type="EMBL" id="MEQ2378268.1"/>
    </source>
</evidence>
<dbReference type="InterPro" id="IPR026272">
    <property type="entry name" value="SdpI"/>
</dbReference>
<dbReference type="EMBL" id="JBBMER010000001">
    <property type="protein sequence ID" value="MEQ2378268.1"/>
    <property type="molecule type" value="Genomic_DNA"/>
</dbReference>
<sequence length="233" mass="25928">MKDNNTDYQNDNSCNNSNISLSMAVISVIATLLPIIIGLALWNKLPDELPVHWGIKGNVDRLATKAEGIFIMPCLCAIIQIGVLIKLYIDPRKEQIHHKPVLVSIWIVPLITILINVLIYIIALGGKVSMTMAVFFIIGVMFIGLGNYMPKLKQNYTIGIKVPWTLNSEENWNMTHRMAGKLYVVAGVISIIIALLNNVLSDEVTIIIFMVVFLVTGIGSVAYSFWLYKVKGL</sequence>
<accession>A0ABV1BR64</accession>
<gene>
    <name evidence="3" type="ORF">WMO14_00020</name>
</gene>
<comment type="caution">
    <text evidence="3">The sequence shown here is derived from an EMBL/GenBank/DDBJ whole genome shotgun (WGS) entry which is preliminary data.</text>
</comment>
<reference evidence="3 4" key="1">
    <citation type="submission" date="2024-03" db="EMBL/GenBank/DDBJ databases">
        <title>Human intestinal bacterial collection.</title>
        <authorList>
            <person name="Pauvert C."/>
            <person name="Hitch T.C.A."/>
            <person name="Clavel T."/>
        </authorList>
    </citation>
    <scope>NUCLEOTIDE SEQUENCE [LARGE SCALE GENOMIC DNA]</scope>
    <source>
        <strain evidence="3 4">CLA-AA-H255</strain>
    </source>
</reference>
<keyword evidence="1" id="KW-0472">Membrane</keyword>
<dbReference type="RefSeq" id="WP_055307062.1">
    <property type="nucleotide sequence ID" value="NZ_DAWDOP010000016.1"/>
</dbReference>
<dbReference type="PIRSF" id="PIRSF038959">
    <property type="entry name" value="SdpI"/>
    <property type="match status" value="1"/>
</dbReference>
<feature type="transmembrane region" description="Helical" evidence="1">
    <location>
        <begin position="21"/>
        <end position="42"/>
    </location>
</feature>
<dbReference type="Proteomes" id="UP001442364">
    <property type="component" value="Unassembled WGS sequence"/>
</dbReference>
<keyword evidence="1" id="KW-1133">Transmembrane helix</keyword>
<evidence type="ECO:0000259" key="2">
    <source>
        <dbReference type="Pfam" id="PF07853"/>
    </source>
</evidence>
<feature type="transmembrane region" description="Helical" evidence="1">
    <location>
        <begin position="69"/>
        <end position="89"/>
    </location>
</feature>
<dbReference type="InterPro" id="IPR012867">
    <property type="entry name" value="DUF1648"/>
</dbReference>
<feature type="transmembrane region" description="Helical" evidence="1">
    <location>
        <begin position="182"/>
        <end position="200"/>
    </location>
</feature>
<dbReference type="InterPro" id="IPR025962">
    <property type="entry name" value="SdpI/YhfL"/>
</dbReference>
<organism evidence="3 4">
    <name type="scientific">[Lactobacillus] rogosae</name>
    <dbReference type="NCBI Taxonomy" id="706562"/>
    <lineage>
        <taxon>Bacteria</taxon>
        <taxon>Bacillati</taxon>
        <taxon>Bacillota</taxon>
        <taxon>Clostridia</taxon>
        <taxon>Lachnospirales</taxon>
        <taxon>Lachnospiraceae</taxon>
        <taxon>Lachnospira</taxon>
    </lineage>
</organism>
<evidence type="ECO:0000256" key="1">
    <source>
        <dbReference type="SAM" id="Phobius"/>
    </source>
</evidence>
<keyword evidence="1" id="KW-0812">Transmembrane</keyword>
<feature type="transmembrane region" description="Helical" evidence="1">
    <location>
        <begin position="101"/>
        <end position="122"/>
    </location>
</feature>
<dbReference type="PANTHER" id="PTHR37810:SF5">
    <property type="entry name" value="IMMUNITY PROTEIN SDPI"/>
    <property type="match status" value="1"/>
</dbReference>
<name>A0ABV1BR64_9FIRM</name>
<feature type="transmembrane region" description="Helical" evidence="1">
    <location>
        <begin position="206"/>
        <end position="228"/>
    </location>
</feature>
<keyword evidence="4" id="KW-1185">Reference proteome</keyword>